<feature type="domain" description="C3H1-type" evidence="3">
    <location>
        <begin position="299"/>
        <end position="328"/>
    </location>
</feature>
<feature type="zinc finger region" description="C3H1-type" evidence="1">
    <location>
        <begin position="299"/>
        <end position="328"/>
    </location>
</feature>
<keyword evidence="1" id="KW-0863">Zinc-finger</keyword>
<dbReference type="InterPro" id="IPR041698">
    <property type="entry name" value="Methyltransf_25"/>
</dbReference>
<feature type="region of interest" description="Disordered" evidence="2">
    <location>
        <begin position="341"/>
        <end position="361"/>
    </location>
</feature>
<evidence type="ECO:0000256" key="2">
    <source>
        <dbReference type="SAM" id="MobiDB-lite"/>
    </source>
</evidence>
<keyword evidence="1" id="KW-0862">Zinc</keyword>
<protein>
    <recommendedName>
        <fullName evidence="3">C3H1-type domain-containing protein</fullName>
    </recommendedName>
</protein>
<keyword evidence="5" id="KW-1185">Reference proteome</keyword>
<evidence type="ECO:0000256" key="1">
    <source>
        <dbReference type="PROSITE-ProRule" id="PRU00723"/>
    </source>
</evidence>
<organism evidence="4 5">
    <name type="scientific">Seminavis robusta</name>
    <dbReference type="NCBI Taxonomy" id="568900"/>
    <lineage>
        <taxon>Eukaryota</taxon>
        <taxon>Sar</taxon>
        <taxon>Stramenopiles</taxon>
        <taxon>Ochrophyta</taxon>
        <taxon>Bacillariophyta</taxon>
        <taxon>Bacillariophyceae</taxon>
        <taxon>Bacillariophycidae</taxon>
        <taxon>Naviculales</taxon>
        <taxon>Naviculaceae</taxon>
        <taxon>Seminavis</taxon>
    </lineage>
</organism>
<reference evidence="4" key="1">
    <citation type="submission" date="2020-06" db="EMBL/GenBank/DDBJ databases">
        <authorList>
            <consortium name="Plant Systems Biology data submission"/>
        </authorList>
    </citation>
    <scope>NUCLEOTIDE SEQUENCE</scope>
    <source>
        <strain evidence="4">D6</strain>
    </source>
</reference>
<dbReference type="Proteomes" id="UP001153069">
    <property type="component" value="Unassembled WGS sequence"/>
</dbReference>
<evidence type="ECO:0000259" key="3">
    <source>
        <dbReference type="PROSITE" id="PS50103"/>
    </source>
</evidence>
<gene>
    <name evidence="4" type="ORF">SEMRO_104_G053040.1</name>
</gene>
<dbReference type="GO" id="GO:0008270">
    <property type="term" value="F:zinc ion binding"/>
    <property type="evidence" value="ECO:0007669"/>
    <property type="project" value="UniProtKB-KW"/>
</dbReference>
<dbReference type="OrthoDB" id="542683at2759"/>
<comment type="caution">
    <text evidence="4">The sequence shown here is derived from an EMBL/GenBank/DDBJ whole genome shotgun (WGS) entry which is preliminary data.</text>
</comment>
<dbReference type="EMBL" id="CAICTM010000103">
    <property type="protein sequence ID" value="CAB9501301.1"/>
    <property type="molecule type" value="Genomic_DNA"/>
</dbReference>
<dbReference type="AlphaFoldDB" id="A0A9N8DIK1"/>
<evidence type="ECO:0000313" key="4">
    <source>
        <dbReference type="EMBL" id="CAB9501301.1"/>
    </source>
</evidence>
<proteinExistence type="predicted"/>
<name>A0A9N8DIK1_9STRA</name>
<dbReference type="SUPFAM" id="SSF53335">
    <property type="entry name" value="S-adenosyl-L-methionine-dependent methyltransferases"/>
    <property type="match status" value="1"/>
</dbReference>
<dbReference type="InterPro" id="IPR000571">
    <property type="entry name" value="Znf_CCCH"/>
</dbReference>
<evidence type="ECO:0000313" key="5">
    <source>
        <dbReference type="Proteomes" id="UP001153069"/>
    </source>
</evidence>
<sequence length="361" mass="40191">MSATTIETAKLPNDTGNGGRIWRIFPRTSPRTFSLGDVVFFRPKSAKEDGKRGTVVEPMPDAKDHVWVEFWESGDTNNGNRRKKYVSCKRLVPVFTQSHGDQSIILTPDTIPYRHLAASQICETDDVLEIGCSTGEASVILCRYGRSWVGFDSSNDMIETSSAALQKMDLKILRHACKMDALSDPKRAMDVARKFNPKGPAAVFLDIGGNREEKGVLEMMSWVLESFPQVKVLVVKSREVVKDISSTISNKDNSSSDVIEDYGVVRNGSTWFHAKMESVNTTKLPRHPLQAPLVMSPLDATKPVCRYHNYDPKGCKKAANCPLDHEHCHLCLEKGHRAVNCSSTSSNKTGQKRKALYDEVT</sequence>
<accession>A0A9N8DIK1</accession>
<dbReference type="Gene3D" id="3.40.50.150">
    <property type="entry name" value="Vaccinia Virus protein VP39"/>
    <property type="match status" value="1"/>
</dbReference>
<dbReference type="InterPro" id="IPR029063">
    <property type="entry name" value="SAM-dependent_MTases_sf"/>
</dbReference>
<dbReference type="PROSITE" id="PS50103">
    <property type="entry name" value="ZF_C3H1"/>
    <property type="match status" value="1"/>
</dbReference>
<dbReference type="Pfam" id="PF13649">
    <property type="entry name" value="Methyltransf_25"/>
    <property type="match status" value="1"/>
</dbReference>
<keyword evidence="1" id="KW-0479">Metal-binding</keyword>